<feature type="transmembrane region" description="Helical" evidence="1">
    <location>
        <begin position="104"/>
        <end position="123"/>
    </location>
</feature>
<dbReference type="InterPro" id="IPR002541">
    <property type="entry name" value="Cyt_c_assembly"/>
</dbReference>
<feature type="domain" description="Cytochrome c assembly protein" evidence="2">
    <location>
        <begin position="78"/>
        <end position="275"/>
    </location>
</feature>
<dbReference type="AlphaFoldDB" id="A0A935UJH2"/>
<accession>A0A935UJH2</accession>
<dbReference type="Pfam" id="PF01578">
    <property type="entry name" value="Cytochrom_C_asm"/>
    <property type="match status" value="1"/>
</dbReference>
<evidence type="ECO:0000259" key="2">
    <source>
        <dbReference type="Pfam" id="PF01578"/>
    </source>
</evidence>
<name>A0A935UJH2_9PROT</name>
<feature type="transmembrane region" description="Helical" evidence="1">
    <location>
        <begin position="181"/>
        <end position="204"/>
    </location>
</feature>
<protein>
    <submittedName>
        <fullName evidence="3">Cytochrome c biogenesis protein CcsA</fullName>
    </submittedName>
</protein>
<dbReference type="PANTHER" id="PTHR38034">
    <property type="entry name" value="INNER MEMBRANE PROTEIN YPJD"/>
    <property type="match status" value="1"/>
</dbReference>
<gene>
    <name evidence="3" type="primary">ccsA</name>
    <name evidence="3" type="ORF">IPJ27_24535</name>
</gene>
<evidence type="ECO:0000256" key="1">
    <source>
        <dbReference type="SAM" id="Phobius"/>
    </source>
</evidence>
<sequence>MSDILLHLLPHIVSSLLYAALGIHFWHTRWRETDQPLVTLPMQSWERAAIFGALMVQGLGLYEGLFSAGGMRFSFSFALSLMLWLAVLIYWLESFRSRMDGLQPMVLPLAALSAAAPAVFPQLRVVAHAGAWGFQLHFLTAMLAYSLFTLSALHAVFMGFAERKLHQRAVTRSLGSLPPLLTMEALLFRMIFIAFCLLTVALVSGVMFSEAIFGKAVVFDHKTLFAFASWAIFAALLVGRRVYGWRGRIALRWTLAGFMVLLLAYMGSRFVAEVLLGRL</sequence>
<evidence type="ECO:0000313" key="3">
    <source>
        <dbReference type="EMBL" id="MBK7677648.1"/>
    </source>
</evidence>
<comment type="caution">
    <text evidence="3">The sequence shown here is derived from an EMBL/GenBank/DDBJ whole genome shotgun (WGS) entry which is preliminary data.</text>
</comment>
<keyword evidence="1" id="KW-1133">Transmembrane helix</keyword>
<feature type="transmembrane region" description="Helical" evidence="1">
    <location>
        <begin position="250"/>
        <end position="272"/>
    </location>
</feature>
<dbReference type="GO" id="GO:0017004">
    <property type="term" value="P:cytochrome complex assembly"/>
    <property type="evidence" value="ECO:0007669"/>
    <property type="project" value="InterPro"/>
</dbReference>
<dbReference type="PANTHER" id="PTHR38034:SF1">
    <property type="entry name" value="INNER MEMBRANE PROTEIN YPJD"/>
    <property type="match status" value="1"/>
</dbReference>
<dbReference type="GO" id="GO:0020037">
    <property type="term" value="F:heme binding"/>
    <property type="evidence" value="ECO:0007669"/>
    <property type="project" value="InterPro"/>
</dbReference>
<reference evidence="3 4" key="1">
    <citation type="submission" date="2020-10" db="EMBL/GenBank/DDBJ databases">
        <title>Connecting structure to function with the recovery of over 1000 high-quality activated sludge metagenome-assembled genomes encoding full-length rRNA genes using long-read sequencing.</title>
        <authorList>
            <person name="Singleton C.M."/>
            <person name="Petriglieri F."/>
            <person name="Kristensen J.M."/>
            <person name="Kirkegaard R.H."/>
            <person name="Michaelsen T.Y."/>
            <person name="Andersen M.H."/>
            <person name="Karst S.M."/>
            <person name="Dueholm M.S."/>
            <person name="Nielsen P.H."/>
            <person name="Albertsen M."/>
        </authorList>
    </citation>
    <scope>NUCLEOTIDE SEQUENCE [LARGE SCALE GENOMIC DNA]</scope>
    <source>
        <strain evidence="3">EsbW_18-Q3-R4-48_BATAC.285</strain>
    </source>
</reference>
<keyword evidence="1" id="KW-0812">Transmembrane</keyword>
<organism evidence="3 4">
    <name type="scientific">Candidatus Accumulibacter proximus</name>
    <dbReference type="NCBI Taxonomy" id="2954385"/>
    <lineage>
        <taxon>Bacteria</taxon>
        <taxon>Pseudomonadati</taxon>
        <taxon>Pseudomonadota</taxon>
        <taxon>Betaproteobacteria</taxon>
        <taxon>Candidatus Accumulibacter</taxon>
    </lineage>
</organism>
<keyword evidence="1" id="KW-0472">Membrane</keyword>
<proteinExistence type="predicted"/>
<feature type="transmembrane region" description="Helical" evidence="1">
    <location>
        <begin position="224"/>
        <end position="243"/>
    </location>
</feature>
<feature type="transmembrane region" description="Helical" evidence="1">
    <location>
        <begin position="135"/>
        <end position="160"/>
    </location>
</feature>
<dbReference type="Proteomes" id="UP000697998">
    <property type="component" value="Unassembled WGS sequence"/>
</dbReference>
<dbReference type="EMBL" id="JADJMH010000040">
    <property type="protein sequence ID" value="MBK7677648.1"/>
    <property type="molecule type" value="Genomic_DNA"/>
</dbReference>
<feature type="transmembrane region" description="Helical" evidence="1">
    <location>
        <begin position="48"/>
        <end position="67"/>
    </location>
</feature>
<feature type="transmembrane region" description="Helical" evidence="1">
    <location>
        <begin position="6"/>
        <end position="27"/>
    </location>
</feature>
<feature type="transmembrane region" description="Helical" evidence="1">
    <location>
        <begin position="73"/>
        <end position="92"/>
    </location>
</feature>
<dbReference type="InterPro" id="IPR052372">
    <property type="entry name" value="YpjD/HemX"/>
</dbReference>
<evidence type="ECO:0000313" key="4">
    <source>
        <dbReference type="Proteomes" id="UP000697998"/>
    </source>
</evidence>